<dbReference type="HOGENOM" id="CLU_1463148_0_0_1"/>
<dbReference type="eggNOG" id="ENOG502QTJR">
    <property type="taxonomic scope" value="Eukaryota"/>
</dbReference>
<keyword evidence="2" id="KW-1185">Reference proteome</keyword>
<dbReference type="AlphaFoldDB" id="B3S0V4"/>
<dbReference type="Pfam" id="PF13287">
    <property type="entry name" value="Fn3_assoc"/>
    <property type="match status" value="1"/>
</dbReference>
<dbReference type="Proteomes" id="UP000009022">
    <property type="component" value="Unassembled WGS sequence"/>
</dbReference>
<dbReference type="CTD" id="6754451"/>
<protein>
    <submittedName>
        <fullName evidence="1">Uncharacterized protein</fullName>
    </submittedName>
</protein>
<evidence type="ECO:0000313" key="1">
    <source>
        <dbReference type="EMBL" id="EDV24070.1"/>
    </source>
</evidence>
<organism evidence="1 2">
    <name type="scientific">Trichoplax adhaerens</name>
    <name type="common">Trichoplax reptans</name>
    <dbReference type="NCBI Taxonomy" id="10228"/>
    <lineage>
        <taxon>Eukaryota</taxon>
        <taxon>Metazoa</taxon>
        <taxon>Placozoa</taxon>
        <taxon>Uniplacotomia</taxon>
        <taxon>Trichoplacea</taxon>
        <taxon>Trichoplacidae</taxon>
        <taxon>Trichoplax</taxon>
    </lineage>
</organism>
<dbReference type="RefSeq" id="XP_002113596.1">
    <property type="nucleotide sequence ID" value="XM_002113560.1"/>
</dbReference>
<name>B3S0V4_TRIAD</name>
<dbReference type="InterPro" id="IPR052481">
    <property type="entry name" value="DZAN1"/>
</dbReference>
<proteinExistence type="predicted"/>
<gene>
    <name evidence="1" type="ORF">TRIADDRAFT_57182</name>
</gene>
<dbReference type="InParanoid" id="B3S0V4"/>
<reference evidence="1 2" key="1">
    <citation type="journal article" date="2008" name="Nature">
        <title>The Trichoplax genome and the nature of placozoans.</title>
        <authorList>
            <person name="Srivastava M."/>
            <person name="Begovic E."/>
            <person name="Chapman J."/>
            <person name="Putnam N.H."/>
            <person name="Hellsten U."/>
            <person name="Kawashima T."/>
            <person name="Kuo A."/>
            <person name="Mitros T."/>
            <person name="Salamov A."/>
            <person name="Carpenter M.L."/>
            <person name="Signorovitch A.Y."/>
            <person name="Moreno M.A."/>
            <person name="Kamm K."/>
            <person name="Grimwood J."/>
            <person name="Schmutz J."/>
            <person name="Shapiro H."/>
            <person name="Grigoriev I.V."/>
            <person name="Buss L.W."/>
            <person name="Schierwater B."/>
            <person name="Dellaporta S.L."/>
            <person name="Rokhsar D.S."/>
        </authorList>
    </citation>
    <scope>NUCLEOTIDE SEQUENCE [LARGE SCALE GENOMIC DNA]</scope>
    <source>
        <strain evidence="1 2">Grell-BS-1999</strain>
    </source>
</reference>
<dbReference type="GeneID" id="6754451"/>
<evidence type="ECO:0000313" key="2">
    <source>
        <dbReference type="Proteomes" id="UP000009022"/>
    </source>
</evidence>
<sequence>MAAGSIQVPTIVPLRKPGAQKNFITTATLIEIATTRADIQIFYTIDGNKPDPFRKIGTNNTYIYKKPFQLPAGKRSIKAVAVSSDGTRQSNVVTKTFNVEQASSQDEATERSKLGGPKLSKSLIGKMLSSTAKSENELIGKTRDLNLNQSNNESFYTGPKYLNNRLGSNTLDGSYEDTNLRQSSV</sequence>
<dbReference type="PANTHER" id="PTHR16058:SF4">
    <property type="entry name" value="DOUBLE ZINC RIBBON AND ANKYRIN REPEAT-CONTAINING PROTEIN 1"/>
    <property type="match status" value="1"/>
</dbReference>
<dbReference type="EMBL" id="DS985246">
    <property type="protein sequence ID" value="EDV24070.1"/>
    <property type="molecule type" value="Genomic_DNA"/>
</dbReference>
<dbReference type="InterPro" id="IPR026876">
    <property type="entry name" value="Fn3_assoc_repeat"/>
</dbReference>
<dbReference type="KEGG" id="tad:TRIADDRAFT_57182"/>
<dbReference type="PANTHER" id="PTHR16058">
    <property type="entry name" value="DOUBLE ZINC RIBBON AND ANKYRIN REPEAT-CONTAINING PROTEIN 1"/>
    <property type="match status" value="1"/>
</dbReference>
<accession>B3S0V4</accession>
<dbReference type="OrthoDB" id="10033229at2759"/>